<evidence type="ECO:0000313" key="2">
    <source>
        <dbReference type="Proteomes" id="UP000054018"/>
    </source>
</evidence>
<gene>
    <name evidence="1" type="ORF">PISMIDRAFT_548188</name>
</gene>
<sequence length="496" mass="55237">MAIIIKPISPPLRPLPPCRARRPPLQPPPSLVVCGYPKSSITSCPTNTFPYLPAELHLQVIETIAARIPSIPNSEQPYDPADFATLCACSLVCKLWLNTARTKMWAGVRLSGRLRSMALVDLLEAYACGCVLRLNACNDDEHNRLAVHEKGCPRGRLSIPSFAPHTMHLSVRETRGNPWDPKWLNDALPYLADHLTCIRTFVLERVTWEYLSSRSRKTCLESFKHVKELTLCGCSFRSPADMCEFLAEFDKLEALTLDGVRCSRLDATWVNAQKCVRLPSAGLKVVGMRGAPMETILEWIMSGIEHRKGTDNDTRITTVKLGGVGIAEAQVVGRFLWELGGNLRELRVGFDQDFVERGDAFIDHIDLGQNGRLQELHIFGLVVPSPPPPDPLEEEPQEQPASLTQLTSLLSSIRSSIRALSLAMYPADIRAISTVDFEGLARVFKRSEWAEVEEVRVVISNKGECGLGTVVKQQLSVLNDRRVLRVSVGFDERQVL</sequence>
<evidence type="ECO:0000313" key="1">
    <source>
        <dbReference type="EMBL" id="KIK21298.1"/>
    </source>
</evidence>
<protein>
    <recommendedName>
        <fullName evidence="3">F-box domain-containing protein</fullName>
    </recommendedName>
</protein>
<dbReference type="AlphaFoldDB" id="A0A0C9ZNC2"/>
<name>A0A0C9ZNC2_9AGAM</name>
<reference evidence="2" key="2">
    <citation type="submission" date="2015-01" db="EMBL/GenBank/DDBJ databases">
        <title>Evolutionary Origins and Diversification of the Mycorrhizal Mutualists.</title>
        <authorList>
            <consortium name="DOE Joint Genome Institute"/>
            <consortium name="Mycorrhizal Genomics Consortium"/>
            <person name="Kohler A."/>
            <person name="Kuo A."/>
            <person name="Nagy L.G."/>
            <person name="Floudas D."/>
            <person name="Copeland A."/>
            <person name="Barry K.W."/>
            <person name="Cichocki N."/>
            <person name="Veneault-Fourrey C."/>
            <person name="LaButti K."/>
            <person name="Lindquist E.A."/>
            <person name="Lipzen A."/>
            <person name="Lundell T."/>
            <person name="Morin E."/>
            <person name="Murat C."/>
            <person name="Riley R."/>
            <person name="Ohm R."/>
            <person name="Sun H."/>
            <person name="Tunlid A."/>
            <person name="Henrissat B."/>
            <person name="Grigoriev I.V."/>
            <person name="Hibbett D.S."/>
            <person name="Martin F."/>
        </authorList>
    </citation>
    <scope>NUCLEOTIDE SEQUENCE [LARGE SCALE GENOMIC DNA]</scope>
    <source>
        <strain evidence="2">441</strain>
    </source>
</reference>
<accession>A0A0C9ZNC2</accession>
<reference evidence="1 2" key="1">
    <citation type="submission" date="2014-04" db="EMBL/GenBank/DDBJ databases">
        <authorList>
            <consortium name="DOE Joint Genome Institute"/>
            <person name="Kuo A."/>
            <person name="Kohler A."/>
            <person name="Costa M.D."/>
            <person name="Nagy L.G."/>
            <person name="Floudas D."/>
            <person name="Copeland A."/>
            <person name="Barry K.W."/>
            <person name="Cichocki N."/>
            <person name="Veneault-Fourrey C."/>
            <person name="LaButti K."/>
            <person name="Lindquist E.A."/>
            <person name="Lipzen A."/>
            <person name="Lundell T."/>
            <person name="Morin E."/>
            <person name="Murat C."/>
            <person name="Sun H."/>
            <person name="Tunlid A."/>
            <person name="Henrissat B."/>
            <person name="Grigoriev I.V."/>
            <person name="Hibbett D.S."/>
            <person name="Martin F."/>
            <person name="Nordberg H.P."/>
            <person name="Cantor M.N."/>
            <person name="Hua S.X."/>
        </authorList>
    </citation>
    <scope>NUCLEOTIDE SEQUENCE [LARGE SCALE GENOMIC DNA]</scope>
    <source>
        <strain evidence="1 2">441</strain>
    </source>
</reference>
<organism evidence="1 2">
    <name type="scientific">Pisolithus microcarpus 441</name>
    <dbReference type="NCBI Taxonomy" id="765257"/>
    <lineage>
        <taxon>Eukaryota</taxon>
        <taxon>Fungi</taxon>
        <taxon>Dikarya</taxon>
        <taxon>Basidiomycota</taxon>
        <taxon>Agaricomycotina</taxon>
        <taxon>Agaricomycetes</taxon>
        <taxon>Agaricomycetidae</taxon>
        <taxon>Boletales</taxon>
        <taxon>Sclerodermatineae</taxon>
        <taxon>Pisolithaceae</taxon>
        <taxon>Pisolithus</taxon>
    </lineage>
</organism>
<evidence type="ECO:0008006" key="3">
    <source>
        <dbReference type="Google" id="ProtNLM"/>
    </source>
</evidence>
<keyword evidence="2" id="KW-1185">Reference proteome</keyword>
<dbReference type="HOGENOM" id="CLU_036316_1_0_1"/>
<dbReference type="OrthoDB" id="2789810at2759"/>
<dbReference type="Proteomes" id="UP000054018">
    <property type="component" value="Unassembled WGS sequence"/>
</dbReference>
<dbReference type="EMBL" id="KN833753">
    <property type="protein sequence ID" value="KIK21298.1"/>
    <property type="molecule type" value="Genomic_DNA"/>
</dbReference>
<proteinExistence type="predicted"/>